<evidence type="ECO:0000256" key="1">
    <source>
        <dbReference type="ARBA" id="ARBA00004496"/>
    </source>
</evidence>
<dbReference type="GO" id="GO:0051959">
    <property type="term" value="F:dynein light intermediate chain binding"/>
    <property type="evidence" value="ECO:0007669"/>
    <property type="project" value="TreeGrafter"/>
</dbReference>
<dbReference type="CDD" id="cd22211">
    <property type="entry name" value="HkD_SF"/>
    <property type="match status" value="1"/>
</dbReference>
<dbReference type="GO" id="GO:0008017">
    <property type="term" value="F:microtubule binding"/>
    <property type="evidence" value="ECO:0007669"/>
    <property type="project" value="InterPro"/>
</dbReference>
<dbReference type="GO" id="GO:0030705">
    <property type="term" value="P:cytoskeleton-dependent intracellular transport"/>
    <property type="evidence" value="ECO:0007669"/>
    <property type="project" value="InterPro"/>
</dbReference>
<evidence type="ECO:0000259" key="6">
    <source>
        <dbReference type="Pfam" id="PF19047"/>
    </source>
</evidence>
<dbReference type="AlphaFoldDB" id="G4TE19"/>
<keyword evidence="3 4" id="KW-0175">Coiled coil</keyword>
<dbReference type="Pfam" id="PF19047">
    <property type="entry name" value="HOOK_N"/>
    <property type="match status" value="1"/>
</dbReference>
<dbReference type="InterPro" id="IPR043936">
    <property type="entry name" value="HOOK_N"/>
</dbReference>
<dbReference type="Pfam" id="PF05622">
    <property type="entry name" value="HOOK"/>
    <property type="match status" value="1"/>
</dbReference>
<keyword evidence="2" id="KW-0963">Cytoplasm</keyword>
<dbReference type="GO" id="GO:0005737">
    <property type="term" value="C:cytoplasm"/>
    <property type="evidence" value="ECO:0007669"/>
    <property type="project" value="UniProtKB-SubCell"/>
</dbReference>
<feature type="domain" description="HOOK N-terminal" evidence="6">
    <location>
        <begin position="12"/>
        <end position="157"/>
    </location>
</feature>
<dbReference type="STRING" id="1109443.G4TE19"/>
<feature type="coiled-coil region" evidence="4">
    <location>
        <begin position="482"/>
        <end position="509"/>
    </location>
</feature>
<dbReference type="PANTHER" id="PTHR18947">
    <property type="entry name" value="HOOK PROTEINS"/>
    <property type="match status" value="1"/>
</dbReference>
<feature type="coiled-coil region" evidence="4">
    <location>
        <begin position="198"/>
        <end position="366"/>
    </location>
</feature>
<evidence type="ECO:0000259" key="5">
    <source>
        <dbReference type="Pfam" id="PF05622"/>
    </source>
</evidence>
<sequence>MSSNSVEDAQAAAFIAWISTFNLSRPVSSLSDLNDGSALFDVLTVVDPEYFARPVTSSSSSALQQPDNWPLRFTSLKRLFRLITQYFVEVLHQSTSTVKSLDVPDLQKIAREGDAKETLVLCRLCIAIAVMSKHNAETIGGIQSLKEVHQQRLMEAIALVMSKLEPVPNDDAGDTTHMTEDDHYYEMHLERSRVLFDKDTVEKAYNTLVEEHQNLQSNYEDAIAEKAELVAQLNQARREVESMQGENISSKGDVMKRAEIDRLRTELQKSEDNLNAAEAEAERQAAIIADLNKKNDELQAQADEADHLKDKLDEFKHAAEKLSKMENVMEKYKKKLEESADLRRKVKSLEEQNARLVDTNAQLDAEFSKVASFKPLVDSYKTQLGELENKAASRAKEVESLKWELEQTKGKLKQAMEQQAKDAEAIELYQDRVKELELGATPNRPNFKGGVRDSIVLGTGGLEDELRGLGGELDDALSGTTTTDLKLQVRKLEKELEELRGAKGKEEESKILVLESLLEDAKRLKGRYEADYLKEHREKLVLLSEMEEIRAGRGDGGEAAIALRQRLNETVEELDALKKEHTELEVKFERANRDLTIAKSDLNLVNKDQVEILHSLRETLNQDKEALEAEIASLRNQLSEVSDKNKMHLEQVNTLLMEKVSMQTDGLGQRERMLERERELGDLRMVLAGKDIPEDVKAKMMALHEDAESVKEQLKVANDKLAKARQFIKSQDKLFREEHAKALNNLAGGQFDEAEESFRSQIKILEEEITRLKRLMAEAELRYRREQELMLGHIHAQGMAITKQHLAAQQKGAGGGGPSSWLGQQRKNLGQSLVCQIHQPP</sequence>
<dbReference type="OrthoDB" id="49395at2759"/>
<comment type="caution">
    <text evidence="7">The sequence shown here is derived from an EMBL/GenBank/DDBJ whole genome shotgun (WGS) entry which is preliminary data.</text>
</comment>
<dbReference type="InterPro" id="IPR036872">
    <property type="entry name" value="CH_dom_sf"/>
</dbReference>
<comment type="subcellular location">
    <subcellularLocation>
        <location evidence="1">Cytoplasm</location>
    </subcellularLocation>
</comment>
<feature type="coiled-coil region" evidence="4">
    <location>
        <begin position="700"/>
        <end position="727"/>
    </location>
</feature>
<feature type="coiled-coil region" evidence="4">
    <location>
        <begin position="560"/>
        <end position="651"/>
    </location>
</feature>
<dbReference type="Proteomes" id="UP000007148">
    <property type="component" value="Unassembled WGS sequence"/>
</dbReference>
<evidence type="ECO:0000313" key="8">
    <source>
        <dbReference type="Proteomes" id="UP000007148"/>
    </source>
</evidence>
<dbReference type="GO" id="GO:0031122">
    <property type="term" value="P:cytoplasmic microtubule organization"/>
    <property type="evidence" value="ECO:0007669"/>
    <property type="project" value="InterPro"/>
</dbReference>
<dbReference type="EMBL" id="CAFZ01000058">
    <property type="protein sequence ID" value="CCA69562.1"/>
    <property type="molecule type" value="Genomic_DNA"/>
</dbReference>
<organism evidence="7 8">
    <name type="scientific">Serendipita indica (strain DSM 11827)</name>
    <name type="common">Root endophyte fungus</name>
    <name type="synonym">Piriformospora indica</name>
    <dbReference type="NCBI Taxonomy" id="1109443"/>
    <lineage>
        <taxon>Eukaryota</taxon>
        <taxon>Fungi</taxon>
        <taxon>Dikarya</taxon>
        <taxon>Basidiomycota</taxon>
        <taxon>Agaricomycotina</taxon>
        <taxon>Agaricomycetes</taxon>
        <taxon>Sebacinales</taxon>
        <taxon>Serendipitaceae</taxon>
        <taxon>Serendipita</taxon>
    </lineage>
</organism>
<feature type="domain" description="Hook C-terminal" evidence="5">
    <location>
        <begin position="203"/>
        <end position="593"/>
    </location>
</feature>
<evidence type="ECO:0000256" key="3">
    <source>
        <dbReference type="ARBA" id="ARBA00023054"/>
    </source>
</evidence>
<gene>
    <name evidence="7" type="ORF">PIIN_03501</name>
</gene>
<name>G4TE19_SERID</name>
<accession>G4TE19</accession>
<dbReference type="InterPro" id="IPR008636">
    <property type="entry name" value="Hook_C"/>
</dbReference>
<dbReference type="PANTHER" id="PTHR18947:SF28">
    <property type="entry name" value="GIRDIN, ISOFORM A"/>
    <property type="match status" value="1"/>
</dbReference>
<dbReference type="HOGENOM" id="CLU_017588_0_0_1"/>
<proteinExistence type="predicted"/>
<dbReference type="OMA" id="DAKYRKC"/>
<dbReference type="GO" id="GO:0005815">
    <property type="term" value="C:microtubule organizing center"/>
    <property type="evidence" value="ECO:0007669"/>
    <property type="project" value="TreeGrafter"/>
</dbReference>
<dbReference type="eggNOG" id="ENOG502QQM8">
    <property type="taxonomic scope" value="Eukaryota"/>
</dbReference>
<evidence type="ECO:0000256" key="2">
    <source>
        <dbReference type="ARBA" id="ARBA00022490"/>
    </source>
</evidence>
<evidence type="ECO:0000256" key="4">
    <source>
        <dbReference type="SAM" id="Coils"/>
    </source>
</evidence>
<reference evidence="7 8" key="1">
    <citation type="journal article" date="2011" name="PLoS Pathog.">
        <title>Endophytic Life Strategies Decoded by Genome and Transcriptome Analyses of the Mutualistic Root Symbiont Piriformospora indica.</title>
        <authorList>
            <person name="Zuccaro A."/>
            <person name="Lahrmann U."/>
            <person name="Guldener U."/>
            <person name="Langen G."/>
            <person name="Pfiffi S."/>
            <person name="Biedenkopf D."/>
            <person name="Wong P."/>
            <person name="Samans B."/>
            <person name="Grimm C."/>
            <person name="Basiewicz M."/>
            <person name="Murat C."/>
            <person name="Martin F."/>
            <person name="Kogel K.H."/>
        </authorList>
    </citation>
    <scope>NUCLEOTIDE SEQUENCE [LARGE SCALE GENOMIC DNA]</scope>
    <source>
        <strain evidence="7 8">DSM 11827</strain>
    </source>
</reference>
<dbReference type="Gene3D" id="1.10.418.10">
    <property type="entry name" value="Calponin-like domain"/>
    <property type="match status" value="1"/>
</dbReference>
<keyword evidence="8" id="KW-1185">Reference proteome</keyword>
<dbReference type="SUPFAM" id="SSF116907">
    <property type="entry name" value="Hook domain"/>
    <property type="match status" value="1"/>
</dbReference>
<dbReference type="InParanoid" id="G4TE19"/>
<feature type="coiled-coil region" evidence="4">
    <location>
        <begin position="755"/>
        <end position="789"/>
    </location>
</feature>
<protein>
    <submittedName>
        <fullName evidence="7">Related to Hook protein</fullName>
    </submittedName>
</protein>
<evidence type="ECO:0000313" key="7">
    <source>
        <dbReference type="EMBL" id="CCA69562.1"/>
    </source>
</evidence>